<evidence type="ECO:0000256" key="2">
    <source>
        <dbReference type="ARBA" id="ARBA00022771"/>
    </source>
</evidence>
<feature type="compositionally biased region" description="Gly residues" evidence="4">
    <location>
        <begin position="1101"/>
        <end position="1116"/>
    </location>
</feature>
<dbReference type="EMBL" id="APAU02000011">
    <property type="protein sequence ID" value="EUB62688.1"/>
    <property type="molecule type" value="Genomic_DNA"/>
</dbReference>
<dbReference type="AlphaFoldDB" id="W6UNE0"/>
<accession>W6UNE0</accession>
<dbReference type="InterPro" id="IPR057847">
    <property type="entry name" value="ZMIZ1/ZMIZ2_GBD-like"/>
</dbReference>
<keyword evidence="8" id="KW-1185">Reference proteome</keyword>
<evidence type="ECO:0000313" key="7">
    <source>
        <dbReference type="EMBL" id="EUB62688.1"/>
    </source>
</evidence>
<evidence type="ECO:0000256" key="3">
    <source>
        <dbReference type="ARBA" id="ARBA00022833"/>
    </source>
</evidence>
<dbReference type="Gene3D" id="3.30.40.10">
    <property type="entry name" value="Zinc/RING finger domain, C3HC4 (zinc finger)"/>
    <property type="match status" value="1"/>
</dbReference>
<keyword evidence="5" id="KW-0812">Transmembrane</keyword>
<organism evidence="7 8">
    <name type="scientific">Echinococcus granulosus</name>
    <name type="common">Hydatid tapeworm</name>
    <dbReference type="NCBI Taxonomy" id="6210"/>
    <lineage>
        <taxon>Eukaryota</taxon>
        <taxon>Metazoa</taxon>
        <taxon>Spiralia</taxon>
        <taxon>Lophotrochozoa</taxon>
        <taxon>Platyhelminthes</taxon>
        <taxon>Cestoda</taxon>
        <taxon>Eucestoda</taxon>
        <taxon>Cyclophyllidea</taxon>
        <taxon>Taeniidae</taxon>
        <taxon>Echinococcus</taxon>
        <taxon>Echinococcus granulosus group</taxon>
    </lineage>
</organism>
<keyword evidence="5" id="KW-0472">Membrane</keyword>
<evidence type="ECO:0000259" key="6">
    <source>
        <dbReference type="PROSITE" id="PS51837"/>
    </source>
</evidence>
<proteinExistence type="predicted"/>
<dbReference type="Pfam" id="PF02891">
    <property type="entry name" value="zf-MIZ"/>
    <property type="match status" value="1"/>
</dbReference>
<dbReference type="Proteomes" id="UP000019149">
    <property type="component" value="Unassembled WGS sequence"/>
</dbReference>
<feature type="transmembrane region" description="Helical" evidence="5">
    <location>
        <begin position="1203"/>
        <end position="1224"/>
    </location>
</feature>
<sequence length="1247" mass="131060">MVALQTLHLLRNYETLITDVAQCGPLENAGGAGGGGGLTSDPPQASTMATAAHPPPFIKYAPTLYAPPGDIYANGGSGSGGLVSYSEESTGQPPPVTPTIQMQQFPPQPQSQRLVQPPTIIDAGYYMQPCWGASPPGPTGPPGAMIGQPQAPPPVQQQQQQQPNFDESLMNNGSVVVVSSTSSSSPTCSNPGGCTVVSGLTVAGGSGGCGDRRLITPPMGPLPPPPSTAPMPGSLYGPRFATVPLYPHNPGATACIPQPSSAAYMPMPPHHHDPTCLTPGFAGAPTMNGQRLYMPSPQSSVGLGPRMPSGGAPLRAAPALPFGYFSLAPPTPEGVTAASMCPTAAPGPFSAPHGPSLLPPDQQGTTGRKTDSTTTKKKRAKTAKSRAAAARGGNGRGTGLGTSANPPPRVVTVGPPSAAGLAGPPPPPQMMGPGMMLPTGVSTPSQPSLWAPRPAGPIMTNGSMLPMAPPPPPSATVTPAVSCALPPKLVGLSMPPLNSVVHTPPTPHQHHPTAGAAAAVVSSIAPPPPQPCPPTVYASPVPHPLPPEQTAERLVCPITNGTVVRPMVLHLDEEQTRQSPNTLQVRTFEFDVSKNHLETIVERPDLDIVVCSHLVHEPLQVCHWPAEAVHIRFNGTIFQLDRTTTVDGQPAHRVCGVKSLCRPSRNVIEVFLSPSRSPPHHFPNYSLKDHRFAVFMAHMPAVSMVLDGLLRRVPEESLSLTKLLITSWRNRQVSGGQDQRPASTTPPPTANQAVVAEISFVCPVFRSRMQIPGRLVGCHHLEVFDMEAYLHREAIWSRLLCPICSNGSPAGLDNLYIDYFLLNIIQLAPKTVSTVQVRSDGFWRLSPPLVWQLPPGIDQWQPIVGPPTQAFAFALQIGPTLLMTQPPQPHPSPFQSQQQQQRPVTINGLEAAGQISGRRSCGTIASPTTAETPSLVYSGLEASSGGLQNFTVNPHHQPSSNRWNTENAAAYSNCSAQVVKLASPNPLSSASAAATALSTEPGVSASTNPVPQSTNCRKRVLSTSSAQCIAVLHPTTQTEGQELPNSMPDLRVRSEAVSSQASLPKSLPTTPTVLKPSPPTSMSKVGNNNLCKRISGNNTNIGGGGSVSGGGIGEGGTQSSTSTSPSAQPPLKRPKVSHRQLTDEEVRWAFDGLSDLNYFDDPELIPSEGRPKFESEPTLAFCPVCNEKVVTHVELETGKFAQLWAMILCLLGGCFGCCFLPFYLRGFSDATHTCPRCGTVLGANARS</sequence>
<dbReference type="SMART" id="SM00714">
    <property type="entry name" value="LITAF"/>
    <property type="match status" value="1"/>
</dbReference>
<dbReference type="RefSeq" id="XP_024353884.1">
    <property type="nucleotide sequence ID" value="XM_024491733.1"/>
</dbReference>
<reference evidence="7 8" key="1">
    <citation type="journal article" date="2013" name="Nat. Genet.">
        <title>The genome of the hydatid tapeworm Echinococcus granulosus.</title>
        <authorList>
            <person name="Zheng H."/>
            <person name="Zhang W."/>
            <person name="Zhang L."/>
            <person name="Zhang Z."/>
            <person name="Li J."/>
            <person name="Lu G."/>
            <person name="Zhu Y."/>
            <person name="Wang Y."/>
            <person name="Huang Y."/>
            <person name="Liu J."/>
            <person name="Kang H."/>
            <person name="Chen J."/>
            <person name="Wang L."/>
            <person name="Chen A."/>
            <person name="Yu S."/>
            <person name="Gao Z."/>
            <person name="Jin L."/>
            <person name="Gu W."/>
            <person name="Wang Z."/>
            <person name="Zhao L."/>
            <person name="Shi B."/>
            <person name="Wen H."/>
            <person name="Lin R."/>
            <person name="Jones M.K."/>
            <person name="Brejova B."/>
            <person name="Vinar T."/>
            <person name="Zhao G."/>
            <person name="McManus D.P."/>
            <person name="Chen Z."/>
            <person name="Zhou Y."/>
            <person name="Wang S."/>
        </authorList>
    </citation>
    <scope>NUCLEOTIDE SEQUENCE [LARGE SCALE GENOMIC DNA]</scope>
</reference>
<dbReference type="Pfam" id="PF10601">
    <property type="entry name" value="zf-LITAF-like"/>
    <property type="match status" value="1"/>
</dbReference>
<feature type="compositionally biased region" description="Polar residues" evidence="4">
    <location>
        <begin position="1056"/>
        <end position="1072"/>
    </location>
</feature>
<name>W6UNE0_ECHGR</name>
<dbReference type="GO" id="GO:0008270">
    <property type="term" value="F:zinc ion binding"/>
    <property type="evidence" value="ECO:0007669"/>
    <property type="project" value="UniProtKB-KW"/>
</dbReference>
<feature type="domain" description="LITAF" evidence="6">
    <location>
        <begin position="1161"/>
        <end position="1246"/>
    </location>
</feature>
<feature type="compositionally biased region" description="Polar residues" evidence="4">
    <location>
        <begin position="1080"/>
        <end position="1090"/>
    </location>
</feature>
<evidence type="ECO:0000313" key="8">
    <source>
        <dbReference type="Proteomes" id="UP000019149"/>
    </source>
</evidence>
<dbReference type="InterPro" id="IPR004181">
    <property type="entry name" value="Znf_MIZ"/>
</dbReference>
<gene>
    <name evidence="7" type="ORF">EGR_02484</name>
</gene>
<protein>
    <submittedName>
        <fullName evidence="7">Zinc finger MIZ domain-containing protein 2</fullName>
    </submittedName>
</protein>
<dbReference type="KEGG" id="egl:EGR_02484"/>
<keyword evidence="1" id="KW-0479">Metal-binding</keyword>
<keyword evidence="2" id="KW-0863">Zinc-finger</keyword>
<dbReference type="InterPro" id="IPR006629">
    <property type="entry name" value="LITAF"/>
</dbReference>
<evidence type="ECO:0000256" key="1">
    <source>
        <dbReference type="ARBA" id="ARBA00022723"/>
    </source>
</evidence>
<evidence type="ECO:0000256" key="4">
    <source>
        <dbReference type="SAM" id="MobiDB-lite"/>
    </source>
</evidence>
<dbReference type="Pfam" id="PF25527">
    <property type="entry name" value="GBD-like_ZMIZ1_ZMIZ2"/>
    <property type="match status" value="1"/>
</dbReference>
<dbReference type="PROSITE" id="PS51837">
    <property type="entry name" value="LITAF"/>
    <property type="match status" value="1"/>
</dbReference>
<dbReference type="STRING" id="6210.W6UNE0"/>
<dbReference type="PANTHER" id="PTHR45725">
    <property type="entry name" value="FORMIN HOMOLOGY 2 FAMILY MEMBER"/>
    <property type="match status" value="1"/>
</dbReference>
<feature type="compositionally biased region" description="Low complexity" evidence="4">
    <location>
        <begin position="1117"/>
        <end position="1126"/>
    </location>
</feature>
<comment type="caution">
    <text evidence="7">The sequence shown here is derived from an EMBL/GenBank/DDBJ whole genome shotgun (WGS) entry which is preliminary data.</text>
</comment>
<dbReference type="InterPro" id="IPR051425">
    <property type="entry name" value="Formin_Homology"/>
</dbReference>
<dbReference type="OrthoDB" id="27975at2759"/>
<keyword evidence="3" id="KW-0862">Zinc</keyword>
<feature type="region of interest" description="Disordered" evidence="4">
    <location>
        <begin position="82"/>
        <end position="104"/>
    </location>
</feature>
<feature type="region of interest" description="Disordered" evidence="4">
    <location>
        <begin position="1054"/>
        <end position="1139"/>
    </location>
</feature>
<feature type="region of interest" description="Disordered" evidence="4">
    <location>
        <begin position="346"/>
        <end position="424"/>
    </location>
</feature>
<dbReference type="OMA" id="TSGNPMM"/>
<feature type="compositionally biased region" description="Basic residues" evidence="4">
    <location>
        <begin position="375"/>
        <end position="384"/>
    </location>
</feature>
<dbReference type="InterPro" id="IPR013083">
    <property type="entry name" value="Znf_RING/FYVE/PHD"/>
</dbReference>
<dbReference type="CTD" id="36338199"/>
<dbReference type="GeneID" id="36338199"/>
<evidence type="ECO:0000256" key="5">
    <source>
        <dbReference type="SAM" id="Phobius"/>
    </source>
</evidence>
<keyword evidence="5" id="KW-1133">Transmembrane helix</keyword>